<gene>
    <name evidence="2" type="ORF">MNOR_LOCUS34703</name>
</gene>
<evidence type="ECO:0000313" key="2">
    <source>
        <dbReference type="EMBL" id="CAL4175968.1"/>
    </source>
</evidence>
<organism evidence="2 3">
    <name type="scientific">Meganyctiphanes norvegica</name>
    <name type="common">Northern krill</name>
    <name type="synonym">Thysanopoda norvegica</name>
    <dbReference type="NCBI Taxonomy" id="48144"/>
    <lineage>
        <taxon>Eukaryota</taxon>
        <taxon>Metazoa</taxon>
        <taxon>Ecdysozoa</taxon>
        <taxon>Arthropoda</taxon>
        <taxon>Crustacea</taxon>
        <taxon>Multicrustacea</taxon>
        <taxon>Malacostraca</taxon>
        <taxon>Eumalacostraca</taxon>
        <taxon>Eucarida</taxon>
        <taxon>Euphausiacea</taxon>
        <taxon>Euphausiidae</taxon>
        <taxon>Meganyctiphanes</taxon>
    </lineage>
</organism>
<keyword evidence="1" id="KW-0472">Membrane</keyword>
<reference evidence="2 3" key="1">
    <citation type="submission" date="2024-05" db="EMBL/GenBank/DDBJ databases">
        <authorList>
            <person name="Wallberg A."/>
        </authorList>
    </citation>
    <scope>NUCLEOTIDE SEQUENCE [LARGE SCALE GENOMIC DNA]</scope>
</reference>
<proteinExistence type="predicted"/>
<feature type="transmembrane region" description="Helical" evidence="1">
    <location>
        <begin position="7"/>
        <end position="29"/>
    </location>
</feature>
<feature type="transmembrane region" description="Helical" evidence="1">
    <location>
        <begin position="139"/>
        <end position="160"/>
    </location>
</feature>
<dbReference type="AlphaFoldDB" id="A0AAV2SBK5"/>
<accession>A0AAV2SBK5</accession>
<feature type="transmembrane region" description="Helical" evidence="1">
    <location>
        <begin position="100"/>
        <end position="119"/>
    </location>
</feature>
<dbReference type="Proteomes" id="UP001497623">
    <property type="component" value="Unassembled WGS sequence"/>
</dbReference>
<dbReference type="EMBL" id="CAXKWB010054512">
    <property type="protein sequence ID" value="CAL4175968.1"/>
    <property type="molecule type" value="Genomic_DNA"/>
</dbReference>
<name>A0AAV2SBK5_MEGNR</name>
<keyword evidence="1" id="KW-1133">Transmembrane helix</keyword>
<keyword evidence="1" id="KW-0812">Transmembrane</keyword>
<keyword evidence="3" id="KW-1185">Reference proteome</keyword>
<protein>
    <submittedName>
        <fullName evidence="2">Uncharacterized protein</fullName>
    </submittedName>
</protein>
<feature type="transmembrane region" description="Helical" evidence="1">
    <location>
        <begin position="41"/>
        <end position="61"/>
    </location>
</feature>
<sequence>MVIFFTFCSPLVHLSITFYVCGSFCSVVIELCHYCDTEVTYFFTCSTFSMIFLNFLSLNLLPTTHFSTKFHVPRIFDFAIIKPCHYGDIEKVFFFTAQCLVRYFYIFLPHFLYVITHLSTKFHVPRIFNEPCHYCDIEIVFFYCSTTSLILLKCIPLILYQISHLSTQFYFPRWICLVVIENVTFVT</sequence>
<comment type="caution">
    <text evidence="2">The sequence shown here is derived from an EMBL/GenBank/DDBJ whole genome shotgun (WGS) entry which is preliminary data.</text>
</comment>
<evidence type="ECO:0000313" key="3">
    <source>
        <dbReference type="Proteomes" id="UP001497623"/>
    </source>
</evidence>
<evidence type="ECO:0000256" key="1">
    <source>
        <dbReference type="SAM" id="Phobius"/>
    </source>
</evidence>